<sequence length="397" mass="45067">MKALYFPLAFLVFTVQVFGQTLKIGDSSSDLKLSLMDKNKTSISFSELEGKVVMIDFWATWCSPCIAGMPHLNDLQNEFNENLQIIAVSHESEDRIKRFINSRPQAFLFGLDNANNLQKAFPHSIIPHTVLINPNGKVVAITAPENINLKVIEQVLKGETIDLPLKTDIIDFDYADDYFKVDSTIAEHFVIQPYNASIPSFSKRSGGIFANRRLTIHNAPISSFFRAAFQVSSYRLVYEVDETQFDYENTDNLYNLDIIVAPEDRDQFYPIFQSKLNELLEVKGRIGKQEKEIAVLYKIDSLEFGLNPVEEHTNYSGRGDYFKSAGASMDDFREYLENFGLFGLPVVNDTGIDGYFSLEFSFDPETKGSFQENLRKIGLGIKKNKREIDVLILYTGA</sequence>
<dbReference type="Proteomes" id="UP000075583">
    <property type="component" value="Unassembled WGS sequence"/>
</dbReference>
<dbReference type="SUPFAM" id="SSF52833">
    <property type="entry name" value="Thioredoxin-like"/>
    <property type="match status" value="1"/>
</dbReference>
<dbReference type="PANTHER" id="PTHR42852">
    <property type="entry name" value="THIOL:DISULFIDE INTERCHANGE PROTEIN DSBE"/>
    <property type="match status" value="1"/>
</dbReference>
<protein>
    <recommendedName>
        <fullName evidence="1">Thioredoxin domain-containing protein</fullName>
    </recommendedName>
</protein>
<keyword evidence="3" id="KW-1185">Reference proteome</keyword>
<dbReference type="InterPro" id="IPR050553">
    <property type="entry name" value="Thioredoxin_ResA/DsbE_sf"/>
</dbReference>
<dbReference type="RefSeq" id="WP_062592435.1">
    <property type="nucleotide sequence ID" value="NZ_LQZQ01000045.1"/>
</dbReference>
<feature type="domain" description="Thioredoxin" evidence="1">
    <location>
        <begin position="22"/>
        <end position="161"/>
    </location>
</feature>
<dbReference type="GO" id="GO:0016209">
    <property type="term" value="F:antioxidant activity"/>
    <property type="evidence" value="ECO:0007669"/>
    <property type="project" value="InterPro"/>
</dbReference>
<dbReference type="InterPro" id="IPR013766">
    <property type="entry name" value="Thioredoxin_domain"/>
</dbReference>
<dbReference type="GO" id="GO:0016491">
    <property type="term" value="F:oxidoreductase activity"/>
    <property type="evidence" value="ECO:0007669"/>
    <property type="project" value="InterPro"/>
</dbReference>
<dbReference type="PANTHER" id="PTHR42852:SF13">
    <property type="entry name" value="PROTEIN DIPZ"/>
    <property type="match status" value="1"/>
</dbReference>
<dbReference type="Pfam" id="PF00578">
    <property type="entry name" value="AhpC-TSA"/>
    <property type="match status" value="1"/>
</dbReference>
<dbReference type="InterPro" id="IPR000866">
    <property type="entry name" value="AhpC/TSA"/>
</dbReference>
<dbReference type="OrthoDB" id="1118217at2"/>
<dbReference type="CDD" id="cd02966">
    <property type="entry name" value="TlpA_like_family"/>
    <property type="match status" value="1"/>
</dbReference>
<dbReference type="Gene3D" id="3.40.30.10">
    <property type="entry name" value="Glutaredoxin"/>
    <property type="match status" value="1"/>
</dbReference>
<proteinExistence type="predicted"/>
<dbReference type="EMBL" id="LQZQ01000045">
    <property type="protein sequence ID" value="KYG74948.1"/>
    <property type="molecule type" value="Genomic_DNA"/>
</dbReference>
<accession>A0A150X8A5</accession>
<comment type="caution">
    <text evidence="2">The sequence shown here is derived from an EMBL/GenBank/DDBJ whole genome shotgun (WGS) entry which is preliminary data.</text>
</comment>
<dbReference type="AlphaFoldDB" id="A0A150X8A5"/>
<gene>
    <name evidence="2" type="ORF">MB14_07030</name>
</gene>
<reference evidence="2" key="1">
    <citation type="submission" date="2016-01" db="EMBL/GenBank/DDBJ databases">
        <title>Genome sequencing of Roseivirga ehrenbergii KMM 6017.</title>
        <authorList>
            <person name="Selvaratnam C."/>
            <person name="Thevarajoo S."/>
            <person name="Goh K.M."/>
            <person name="Ee R."/>
            <person name="Chan K.-G."/>
            <person name="Chong C.S."/>
        </authorList>
    </citation>
    <scope>NUCLEOTIDE SEQUENCE [LARGE SCALE GENOMIC DNA]</scope>
    <source>
        <strain evidence="2">KMM 6017</strain>
    </source>
</reference>
<dbReference type="STRING" id="279360.MB14_07030"/>
<evidence type="ECO:0000313" key="2">
    <source>
        <dbReference type="EMBL" id="KYG74948.1"/>
    </source>
</evidence>
<evidence type="ECO:0000313" key="3">
    <source>
        <dbReference type="Proteomes" id="UP000075583"/>
    </source>
</evidence>
<name>A0A150X8A5_ROSEK</name>
<dbReference type="PROSITE" id="PS51352">
    <property type="entry name" value="THIOREDOXIN_2"/>
    <property type="match status" value="1"/>
</dbReference>
<evidence type="ECO:0000259" key="1">
    <source>
        <dbReference type="PROSITE" id="PS51352"/>
    </source>
</evidence>
<dbReference type="InterPro" id="IPR036249">
    <property type="entry name" value="Thioredoxin-like_sf"/>
</dbReference>
<organism evidence="2 3">
    <name type="scientific">Roseivirga ehrenbergii (strain DSM 102268 / JCM 13514 / KCTC 12282 / NCIMB 14502 / KMM 6017)</name>
    <dbReference type="NCBI Taxonomy" id="279360"/>
    <lineage>
        <taxon>Bacteria</taxon>
        <taxon>Pseudomonadati</taxon>
        <taxon>Bacteroidota</taxon>
        <taxon>Cytophagia</taxon>
        <taxon>Cytophagales</taxon>
        <taxon>Roseivirgaceae</taxon>
        <taxon>Roseivirga</taxon>
    </lineage>
</organism>